<proteinExistence type="predicted"/>
<dbReference type="Pfam" id="PF01927">
    <property type="entry name" value="Mut7-C"/>
    <property type="match status" value="1"/>
</dbReference>
<dbReference type="SUPFAM" id="SSF55826">
    <property type="entry name" value="YbaK/ProRS associated domain"/>
    <property type="match status" value="1"/>
</dbReference>
<dbReference type="STRING" id="3088.A0A383WME5"/>
<dbReference type="InterPro" id="IPR036754">
    <property type="entry name" value="YbaK/aa-tRNA-synt-asso_dom_sf"/>
</dbReference>
<accession>A0A383WME5</accession>
<dbReference type="CDD" id="cd04332">
    <property type="entry name" value="YbaK_like"/>
    <property type="match status" value="1"/>
</dbReference>
<dbReference type="InterPro" id="IPR007214">
    <property type="entry name" value="YbaK/aa-tRNA-synth-assoc-dom"/>
</dbReference>
<organism evidence="4 5">
    <name type="scientific">Tetradesmus obliquus</name>
    <name type="common">Green alga</name>
    <name type="synonym">Acutodesmus obliquus</name>
    <dbReference type="NCBI Taxonomy" id="3088"/>
    <lineage>
        <taxon>Eukaryota</taxon>
        <taxon>Viridiplantae</taxon>
        <taxon>Chlorophyta</taxon>
        <taxon>core chlorophytes</taxon>
        <taxon>Chlorophyceae</taxon>
        <taxon>CS clade</taxon>
        <taxon>Sphaeropleales</taxon>
        <taxon>Scenedesmaceae</taxon>
        <taxon>Tetradesmus</taxon>
    </lineage>
</organism>
<reference evidence="4 5" key="1">
    <citation type="submission" date="2016-10" db="EMBL/GenBank/DDBJ databases">
        <authorList>
            <person name="Cai Z."/>
        </authorList>
    </citation>
    <scope>NUCLEOTIDE SEQUENCE [LARGE SCALE GENOMIC DNA]</scope>
</reference>
<dbReference type="GO" id="GO:0002161">
    <property type="term" value="F:aminoacyl-tRNA deacylase activity"/>
    <property type="evidence" value="ECO:0007669"/>
    <property type="project" value="InterPro"/>
</dbReference>
<dbReference type="PANTHER" id="PTHR47765:SF2">
    <property type="entry name" value="EXONUCLEASE MUT-7 HOMOLOG"/>
    <property type="match status" value="1"/>
</dbReference>
<sequence>MRLNVQLAALLGVSRRAVRMAPDAVVQQVTGFSSGGIPPIGHDSSIKVLVDCRLQGAAAAASDARADNEAQQQQQQQVEGVSRPAGGGWAAVAAATAETVEQHPSGCCTAAGLQETPHSSEGGIHDNAAAAAAGSARAAGGIHDNAAAAAGSATAADSFCNATDEATSSVADGADSRLFLQCGSDAVIQLSFEQLLQLSSGSVADVADVPAVRSSAAAAADAGMSVQGAAAGQQQQTTGPAELASNGAQTFVQPRFLVDSMLGRLCRWLRALGVDAEFVETGGKQQAQQQARVQGQPQLLQTLGQQQQGQLIEAIHKAALTEGRLFLTRDTKLAARRDVGGSVYLLATDDAAEQLTEISRHFGIRFDESTAMSRCSVCNAAAFQQIARGAAEALVPPRVMEVVEEFWQCGNCGKVFWMGPKSQAAIDLLSSLFTNGRTVPTPLQSWRQLEPADAQQPAAADTPQPL</sequence>
<feature type="domain" description="Mut7-C RNAse" evidence="2">
    <location>
        <begin position="254"/>
        <end position="423"/>
    </location>
</feature>
<dbReference type="InterPro" id="IPR002782">
    <property type="entry name" value="Mut7-C_RNAse_dom"/>
</dbReference>
<dbReference type="PANTHER" id="PTHR47765">
    <property type="entry name" value="3'-5' EXONUCLEASE DOMAIN-CONTAINING PROTEIN"/>
    <property type="match status" value="1"/>
</dbReference>
<evidence type="ECO:0000313" key="5">
    <source>
        <dbReference type="Proteomes" id="UP000256970"/>
    </source>
</evidence>
<dbReference type="AlphaFoldDB" id="A0A383WME5"/>
<dbReference type="EMBL" id="FNXT01001326">
    <property type="protein sequence ID" value="SZX78638.1"/>
    <property type="molecule type" value="Genomic_DNA"/>
</dbReference>
<evidence type="ECO:0000259" key="2">
    <source>
        <dbReference type="Pfam" id="PF01927"/>
    </source>
</evidence>
<name>A0A383WME5_TETOB</name>
<feature type="region of interest" description="Disordered" evidence="1">
    <location>
        <begin position="63"/>
        <end position="84"/>
    </location>
</feature>
<evidence type="ECO:0008006" key="6">
    <source>
        <dbReference type="Google" id="ProtNLM"/>
    </source>
</evidence>
<protein>
    <recommendedName>
        <fullName evidence="6">Mut7-C RNAse domain-containing protein</fullName>
    </recommendedName>
</protein>
<feature type="compositionally biased region" description="Low complexity" evidence="1">
    <location>
        <begin position="63"/>
        <end position="77"/>
    </location>
</feature>
<dbReference type="InterPro" id="IPR052408">
    <property type="entry name" value="Exonuclease_MUT-7-like"/>
</dbReference>
<keyword evidence="5" id="KW-1185">Reference proteome</keyword>
<evidence type="ECO:0000313" key="4">
    <source>
        <dbReference type="EMBL" id="SZX78638.1"/>
    </source>
</evidence>
<dbReference type="Pfam" id="PF04073">
    <property type="entry name" value="tRNA_edit"/>
    <property type="match status" value="1"/>
</dbReference>
<gene>
    <name evidence="4" type="ORF">BQ4739_LOCUS18958</name>
</gene>
<dbReference type="Proteomes" id="UP000256970">
    <property type="component" value="Unassembled WGS sequence"/>
</dbReference>
<evidence type="ECO:0000256" key="1">
    <source>
        <dbReference type="SAM" id="MobiDB-lite"/>
    </source>
</evidence>
<dbReference type="Gene3D" id="3.90.960.10">
    <property type="entry name" value="YbaK/aminoacyl-tRNA synthetase-associated domain"/>
    <property type="match status" value="1"/>
</dbReference>
<feature type="domain" description="YbaK/aminoacyl-tRNA synthetase-associated" evidence="3">
    <location>
        <begin position="6"/>
        <end position="56"/>
    </location>
</feature>
<evidence type="ECO:0000259" key="3">
    <source>
        <dbReference type="Pfam" id="PF04073"/>
    </source>
</evidence>